<feature type="region of interest" description="Disordered" evidence="1">
    <location>
        <begin position="209"/>
        <end position="265"/>
    </location>
</feature>
<dbReference type="AlphaFoldDB" id="A0A6C0KJ21"/>
<evidence type="ECO:0000256" key="2">
    <source>
        <dbReference type="SAM" id="Phobius"/>
    </source>
</evidence>
<accession>A0A6C0KJ21</accession>
<organism evidence="3">
    <name type="scientific">viral metagenome</name>
    <dbReference type="NCBI Taxonomy" id="1070528"/>
    <lineage>
        <taxon>unclassified sequences</taxon>
        <taxon>metagenomes</taxon>
        <taxon>organismal metagenomes</taxon>
    </lineage>
</organism>
<feature type="compositionally biased region" description="Basic and acidic residues" evidence="1">
    <location>
        <begin position="253"/>
        <end position="265"/>
    </location>
</feature>
<name>A0A6C0KJ21_9ZZZZ</name>
<reference evidence="3" key="1">
    <citation type="journal article" date="2020" name="Nature">
        <title>Giant virus diversity and host interactions through global metagenomics.</title>
        <authorList>
            <person name="Schulz F."/>
            <person name="Roux S."/>
            <person name="Paez-Espino D."/>
            <person name="Jungbluth S."/>
            <person name="Walsh D.A."/>
            <person name="Denef V.J."/>
            <person name="McMahon K.D."/>
            <person name="Konstantinidis K.T."/>
            <person name="Eloe-Fadrosh E.A."/>
            <person name="Kyrpides N.C."/>
            <person name="Woyke T."/>
        </authorList>
    </citation>
    <scope>NUCLEOTIDE SEQUENCE</scope>
    <source>
        <strain evidence="3">GVMAG-S-3300012919-55</strain>
    </source>
</reference>
<keyword evidence="2" id="KW-0472">Membrane</keyword>
<keyword evidence="2" id="KW-1133">Transmembrane helix</keyword>
<proteinExistence type="predicted"/>
<evidence type="ECO:0000256" key="1">
    <source>
        <dbReference type="SAM" id="MobiDB-lite"/>
    </source>
</evidence>
<feature type="compositionally biased region" description="Polar residues" evidence="1">
    <location>
        <begin position="236"/>
        <end position="245"/>
    </location>
</feature>
<evidence type="ECO:0000313" key="3">
    <source>
        <dbReference type="EMBL" id="QHU17629.1"/>
    </source>
</evidence>
<feature type="transmembrane region" description="Helical" evidence="2">
    <location>
        <begin position="20"/>
        <end position="41"/>
    </location>
</feature>
<feature type="compositionally biased region" description="Basic and acidic residues" evidence="1">
    <location>
        <begin position="223"/>
        <end position="235"/>
    </location>
</feature>
<sequence length="311" mass="36484">MSNLENDDEVEHFVCNKKVQVTSSYISCSIVLQGIGVAYVAKDIYVHFDEICMFLKLVLIGMTIWGGSFCIVGFGVTALRGLYNYNMLNLEVESSSEEDDDYEHFIQADLDTLANILDPANDKLEQYQNKDEDFLKDLKKPEHHLCSVLPYKYLTNPTIMMYYDSDDEAFHYYSKNCDIQYKVLNSICRSYVIHRCCVQLYQDENDLNDISCKNTESDSDSTETEHDKEYEKIDNNDMQPRSNSLFYRKKTRKDMEEEKKEESSFKDKTINKFIYKGNMCDYENSIRNEKPEVQQNVDYNTFKKVQEESNL</sequence>
<dbReference type="EMBL" id="MN740916">
    <property type="protein sequence ID" value="QHU17629.1"/>
    <property type="molecule type" value="Genomic_DNA"/>
</dbReference>
<feature type="transmembrane region" description="Helical" evidence="2">
    <location>
        <begin position="53"/>
        <end position="79"/>
    </location>
</feature>
<keyword evidence="2" id="KW-0812">Transmembrane</keyword>
<protein>
    <submittedName>
        <fullName evidence="3">Uncharacterized protein</fullName>
    </submittedName>
</protein>